<accession>A0A916ZEY4</accession>
<keyword evidence="2" id="KW-1185">Reference proteome</keyword>
<dbReference type="SUPFAM" id="SSF55961">
    <property type="entry name" value="Bet v1-like"/>
    <property type="match status" value="1"/>
</dbReference>
<dbReference type="RefSeq" id="WP_188997870.1">
    <property type="nucleotide sequence ID" value="NZ_BMHP01000006.1"/>
</dbReference>
<protein>
    <submittedName>
        <fullName evidence="1">Polyketide cyclase</fullName>
    </submittedName>
</protein>
<organism evidence="1 2">
    <name type="scientific">Paenibacillus nasutitermitis</name>
    <dbReference type="NCBI Taxonomy" id="1652958"/>
    <lineage>
        <taxon>Bacteria</taxon>
        <taxon>Bacillati</taxon>
        <taxon>Bacillota</taxon>
        <taxon>Bacilli</taxon>
        <taxon>Bacillales</taxon>
        <taxon>Paenibacillaceae</taxon>
        <taxon>Paenibacillus</taxon>
    </lineage>
</organism>
<evidence type="ECO:0000313" key="2">
    <source>
        <dbReference type="Proteomes" id="UP000612456"/>
    </source>
</evidence>
<proteinExistence type="predicted"/>
<dbReference type="Gene3D" id="3.30.530.20">
    <property type="match status" value="1"/>
</dbReference>
<sequence length="133" mass="14974">MTELLQSRIISVQIANSPRSVYEYAMNPGNFPEWTSSFSRSVRQTGGEWIVETPDGPMAVAFAAPNEWGILDHHVRLASGQKLFNPMRVIPNGEGCEVHFTLFRQPDMSDQKFAEDAGMVQRDLESLKSRMEA</sequence>
<name>A0A916ZEY4_9BACL</name>
<gene>
    <name evidence="1" type="ORF">GCM10010911_59780</name>
</gene>
<dbReference type="EMBL" id="BMHP01000006">
    <property type="protein sequence ID" value="GGD93215.1"/>
    <property type="molecule type" value="Genomic_DNA"/>
</dbReference>
<comment type="caution">
    <text evidence="1">The sequence shown here is derived from an EMBL/GenBank/DDBJ whole genome shotgun (WGS) entry which is preliminary data.</text>
</comment>
<reference evidence="1" key="2">
    <citation type="submission" date="2020-09" db="EMBL/GenBank/DDBJ databases">
        <authorList>
            <person name="Sun Q."/>
            <person name="Zhou Y."/>
        </authorList>
    </citation>
    <scope>NUCLEOTIDE SEQUENCE</scope>
    <source>
        <strain evidence="1">CGMCC 1.15178</strain>
    </source>
</reference>
<dbReference type="InterPro" id="IPR023393">
    <property type="entry name" value="START-like_dom_sf"/>
</dbReference>
<dbReference type="Proteomes" id="UP000612456">
    <property type="component" value="Unassembled WGS sequence"/>
</dbReference>
<reference evidence="1" key="1">
    <citation type="journal article" date="2014" name="Int. J. Syst. Evol. Microbiol.">
        <title>Complete genome sequence of Corynebacterium casei LMG S-19264T (=DSM 44701T), isolated from a smear-ripened cheese.</title>
        <authorList>
            <consortium name="US DOE Joint Genome Institute (JGI-PGF)"/>
            <person name="Walter F."/>
            <person name="Albersmeier A."/>
            <person name="Kalinowski J."/>
            <person name="Ruckert C."/>
        </authorList>
    </citation>
    <scope>NUCLEOTIDE SEQUENCE</scope>
    <source>
        <strain evidence="1">CGMCC 1.15178</strain>
    </source>
</reference>
<dbReference type="AlphaFoldDB" id="A0A916ZEY4"/>
<evidence type="ECO:0000313" key="1">
    <source>
        <dbReference type="EMBL" id="GGD93215.1"/>
    </source>
</evidence>